<feature type="domain" description="RdRp catalytic" evidence="23">
    <location>
        <begin position="605"/>
        <end position="779"/>
    </location>
</feature>
<dbReference type="InterPro" id="IPR016269">
    <property type="entry name" value="RNA-dir_pol_paramyxovirus"/>
</dbReference>
<accession>A0A1L3KN75</accession>
<dbReference type="InterPro" id="IPR026890">
    <property type="entry name" value="Mononeg_mRNAcap"/>
</dbReference>
<keyword evidence="3 22" id="KW-0696">RNA-directed RNA polymerase</keyword>
<evidence type="ECO:0000256" key="1">
    <source>
        <dbReference type="ARBA" id="ARBA00003132"/>
    </source>
</evidence>
<evidence type="ECO:0000256" key="10">
    <source>
        <dbReference type="ARBA" id="ARBA00022801"/>
    </source>
</evidence>
<comment type="catalytic activity">
    <reaction evidence="21 22">
        <text>GTP + H2O = GDP + phosphate + H(+)</text>
        <dbReference type="Rhea" id="RHEA:19669"/>
        <dbReference type="ChEBI" id="CHEBI:15377"/>
        <dbReference type="ChEBI" id="CHEBI:15378"/>
        <dbReference type="ChEBI" id="CHEBI:37565"/>
        <dbReference type="ChEBI" id="CHEBI:43474"/>
        <dbReference type="ChEBI" id="CHEBI:58189"/>
    </reaction>
</comment>
<dbReference type="GO" id="GO:0005524">
    <property type="term" value="F:ATP binding"/>
    <property type="evidence" value="ECO:0007669"/>
    <property type="project" value="UniProtKB-KW"/>
</dbReference>
<keyword evidence="11 22" id="KW-0067">ATP-binding</keyword>
<evidence type="ECO:0000313" key="26">
    <source>
        <dbReference type="Proteomes" id="UP000201856"/>
    </source>
</evidence>
<evidence type="ECO:0000256" key="9">
    <source>
        <dbReference type="ARBA" id="ARBA00022741"/>
    </source>
</evidence>
<keyword evidence="6 22" id="KW-0808">Transferase</keyword>
<keyword evidence="16" id="KW-0511">Multifunctional enzyme</keyword>
<keyword evidence="7 22" id="KW-0949">S-adenosyl-L-methionine</keyword>
<dbReference type="EC" id="2.7.7.88" evidence="22"/>
<keyword evidence="10" id="KW-0378">Hydrolase</keyword>
<dbReference type="EMBL" id="KX884450">
    <property type="protein sequence ID" value="APG78823.1"/>
    <property type="molecule type" value="Genomic_RNA"/>
</dbReference>
<evidence type="ECO:0000256" key="22">
    <source>
        <dbReference type="PIRNR" id="PIRNR000830"/>
    </source>
</evidence>
<keyword evidence="4 22" id="KW-0489">Methyltransferase</keyword>
<evidence type="ECO:0000256" key="5">
    <source>
        <dbReference type="ARBA" id="ARBA00022664"/>
    </source>
</evidence>
<dbReference type="InterPro" id="IPR039530">
    <property type="entry name" value="L_methyltransferase_rhabdo"/>
</dbReference>
<evidence type="ECO:0000256" key="11">
    <source>
        <dbReference type="ARBA" id="ARBA00022840"/>
    </source>
</evidence>
<comment type="catalytic activity">
    <reaction evidence="19 22">
        <text>a 5'-end (5'-triphosphoguanosine)-adenylyl-adenylyl-cytidylyl-adenosine in mRNA + S-adenosyl-L-methionine = a 5'-end (5'-triphosphoguanosine)-(2'-O-methyladenylyl)-adenylyl-cytidylyl-adenosine in mRNA + S-adenosyl-L-homocysteine + H(+)</text>
        <dbReference type="Rhea" id="RHEA:65380"/>
        <dbReference type="Rhea" id="RHEA-COMP:16797"/>
        <dbReference type="Rhea" id="RHEA-COMP:16801"/>
        <dbReference type="ChEBI" id="CHEBI:15378"/>
        <dbReference type="ChEBI" id="CHEBI:57856"/>
        <dbReference type="ChEBI" id="CHEBI:59789"/>
        <dbReference type="ChEBI" id="CHEBI:156482"/>
        <dbReference type="ChEBI" id="CHEBI:156484"/>
    </reaction>
</comment>
<evidence type="ECO:0000256" key="8">
    <source>
        <dbReference type="ARBA" id="ARBA00022695"/>
    </source>
</evidence>
<name>A0A1L3KN75_9RHAB</name>
<keyword evidence="26" id="KW-1185">Reference proteome</keyword>
<dbReference type="EC" id="2.1.1.-" evidence="22"/>
<dbReference type="GO" id="GO:0044423">
    <property type="term" value="C:virion component"/>
    <property type="evidence" value="ECO:0007669"/>
    <property type="project" value="UniProtKB-KW"/>
</dbReference>
<dbReference type="PROSITE" id="PS51590">
    <property type="entry name" value="SAM_MT_MNV_L"/>
    <property type="match status" value="1"/>
</dbReference>
<evidence type="ECO:0000256" key="4">
    <source>
        <dbReference type="ARBA" id="ARBA00022603"/>
    </source>
</evidence>
<evidence type="ECO:0000256" key="21">
    <source>
        <dbReference type="ARBA" id="ARBA00048548"/>
    </source>
</evidence>
<dbReference type="InterPro" id="IPR025786">
    <property type="entry name" value="Mononega_L_MeTrfase"/>
</dbReference>
<evidence type="ECO:0000256" key="12">
    <source>
        <dbReference type="ARBA" id="ARBA00022844"/>
    </source>
</evidence>
<evidence type="ECO:0000256" key="16">
    <source>
        <dbReference type="ARBA" id="ARBA00023268"/>
    </source>
</evidence>
<evidence type="ECO:0000256" key="18">
    <source>
        <dbReference type="ARBA" id="ARBA00024499"/>
    </source>
</evidence>
<keyword evidence="5 22" id="KW-0507">mRNA processing</keyword>
<evidence type="ECO:0000256" key="6">
    <source>
        <dbReference type="ARBA" id="ARBA00022679"/>
    </source>
</evidence>
<evidence type="ECO:0000256" key="3">
    <source>
        <dbReference type="ARBA" id="ARBA00022484"/>
    </source>
</evidence>
<evidence type="ECO:0000256" key="19">
    <source>
        <dbReference type="ARBA" id="ARBA00047332"/>
    </source>
</evidence>
<dbReference type="PROSITE" id="PS50526">
    <property type="entry name" value="RDRP_SSRNA_NEG_NONSEG"/>
    <property type="match status" value="1"/>
</dbReference>
<dbReference type="KEGG" id="vg:30853725"/>
<evidence type="ECO:0000313" key="25">
    <source>
        <dbReference type="EMBL" id="APG78823.1"/>
    </source>
</evidence>
<dbReference type="Proteomes" id="UP000201856">
    <property type="component" value="Segment"/>
</dbReference>
<comment type="catalytic activity">
    <reaction evidence="18 22">
        <text>a 5'-end (5'-triphosphoguanosine)-(2'-O-methyladenylyl)-adenylyl-cytidylyl-adenosine in mRNA + S-adenosyl-L-methionine = a 5'-end (N(7)-methyl 5'-triphosphoguanosine)-(2'-O-methyladenylyl)-adenylyl-cytidylyl-adenosine in mRNA + S-adenosyl-L-homocysteine</text>
        <dbReference type="Rhea" id="RHEA:65440"/>
        <dbReference type="Rhea" id="RHEA-COMP:16798"/>
        <dbReference type="Rhea" id="RHEA-COMP:16801"/>
        <dbReference type="ChEBI" id="CHEBI:57856"/>
        <dbReference type="ChEBI" id="CHEBI:59789"/>
        <dbReference type="ChEBI" id="CHEBI:156482"/>
        <dbReference type="ChEBI" id="CHEBI:156483"/>
    </reaction>
</comment>
<evidence type="ECO:0000259" key="24">
    <source>
        <dbReference type="PROSITE" id="PS51590"/>
    </source>
</evidence>
<dbReference type="GO" id="GO:0003924">
    <property type="term" value="F:GTPase activity"/>
    <property type="evidence" value="ECO:0007669"/>
    <property type="project" value="RHEA"/>
</dbReference>
<dbReference type="GO" id="GO:0030430">
    <property type="term" value="C:host cell cytoplasm"/>
    <property type="evidence" value="ECO:0007669"/>
    <property type="project" value="UniProtKB-SubCell"/>
</dbReference>
<evidence type="ECO:0000256" key="13">
    <source>
        <dbReference type="ARBA" id="ARBA00022953"/>
    </source>
</evidence>
<comment type="catalytic activity">
    <reaction evidence="20">
        <text>a 5'-end (5'-triphosphoguanosine)-adenylyl-adenylyl-cytidylyl-adenosine in mRNA + 2 S-adenosyl-L-methionine = a 5'-end (N(7)-methyl 5'-triphosphoguanosine)-(2'-O-methyladenylyl)-adenylyl-cytidylyl-adenosine in mRNA + 2 S-adenosyl-L-homocysteine + H(+)</text>
        <dbReference type="Rhea" id="RHEA:65376"/>
        <dbReference type="Rhea" id="RHEA-COMP:16797"/>
        <dbReference type="Rhea" id="RHEA-COMP:16798"/>
        <dbReference type="ChEBI" id="CHEBI:15378"/>
        <dbReference type="ChEBI" id="CHEBI:57856"/>
        <dbReference type="ChEBI" id="CHEBI:59789"/>
        <dbReference type="ChEBI" id="CHEBI:156483"/>
        <dbReference type="ChEBI" id="CHEBI:156484"/>
        <dbReference type="EC" id="2.1.1.375"/>
    </reaction>
</comment>
<comment type="catalytic activity">
    <reaction evidence="17">
        <text>a 5'-end triphospho-adenylyl-adenylyl-cytidylyl-adenosine in mRNA + GDP + H(+) = a 5'-end (5'-triphosphoguanosine)-adenylyl-adenylyl-cytidylyl-adenosine in mRNA + diphosphate</text>
        <dbReference type="Rhea" id="RHEA:65436"/>
        <dbReference type="Rhea" id="RHEA-COMP:16797"/>
        <dbReference type="Rhea" id="RHEA-COMP:16799"/>
        <dbReference type="ChEBI" id="CHEBI:15378"/>
        <dbReference type="ChEBI" id="CHEBI:33019"/>
        <dbReference type="ChEBI" id="CHEBI:58189"/>
        <dbReference type="ChEBI" id="CHEBI:156484"/>
        <dbReference type="ChEBI" id="CHEBI:156503"/>
        <dbReference type="EC" id="2.7.7.88"/>
    </reaction>
</comment>
<keyword evidence="9 22" id="KW-0547">Nucleotide-binding</keyword>
<feature type="domain" description="Mononegavirus-type SAM-dependent 2'-O-MTase" evidence="24">
    <location>
        <begin position="1689"/>
        <end position="1878"/>
    </location>
</feature>
<dbReference type="GO" id="GO:0003968">
    <property type="term" value="F:RNA-directed RNA polymerase activity"/>
    <property type="evidence" value="ECO:0007669"/>
    <property type="project" value="UniProtKB-KW"/>
</dbReference>
<dbReference type="EC" id="2.7.7.48" evidence="22"/>
<comment type="subcellular location">
    <subcellularLocation>
        <location evidence="22">Virion</location>
    </subcellularLocation>
    <subcellularLocation>
        <location evidence="22">Host cytoplasm</location>
    </subcellularLocation>
</comment>
<reference evidence="25" key="1">
    <citation type="journal article" date="2016" name="Nature">
        <title>Redefining the invertebrate RNA virosphere.</title>
        <authorList>
            <person name="Shi M."/>
            <person name="Lin X.D."/>
            <person name="Tian J.H."/>
            <person name="Chen L.J."/>
            <person name="Chen X."/>
            <person name="Li C.X."/>
            <person name="Qin X.C."/>
            <person name="Li J."/>
            <person name="Cao J.P."/>
            <person name="Eden J.S."/>
            <person name="Buchmann J."/>
            <person name="Wang W."/>
            <person name="Xu J."/>
            <person name="Holmes E.C."/>
            <person name="Zhang Y.Z."/>
        </authorList>
    </citation>
    <scope>NUCLEOTIDE SEQUENCE [LARGE SCALE GENOMIC DNA]</scope>
    <source>
        <strain evidence="25">WLJQ101844</strain>
    </source>
</reference>
<comment type="function">
    <text evidence="1 22">RNA-directed RNA polymerase that catalyzes the replication of viral genomic RNA. The template is composed of the viral RNA tightly encapsidated by the nucleoprotein (N). The replicase mode is dependent on intracellular N protein concentration. In this mode, the polymerase replicates the whole viral genome without recognizing transcriptional signals, and the replicated genome is not caped or polyadenylated.</text>
</comment>
<dbReference type="RefSeq" id="YP_009336512.1">
    <property type="nucleotide sequence ID" value="NC_032739.1"/>
</dbReference>
<keyword evidence="12 22" id="KW-0946">Virion</keyword>
<comment type="catalytic activity">
    <reaction evidence="22">
        <text>RNA(n) + a ribonucleoside 5'-triphosphate = RNA(n+1) + diphosphate</text>
        <dbReference type="Rhea" id="RHEA:21248"/>
        <dbReference type="Rhea" id="RHEA-COMP:14527"/>
        <dbReference type="Rhea" id="RHEA-COMP:17342"/>
        <dbReference type="ChEBI" id="CHEBI:33019"/>
        <dbReference type="ChEBI" id="CHEBI:61557"/>
        <dbReference type="ChEBI" id="CHEBI:140395"/>
        <dbReference type="EC" id="2.7.7.48"/>
    </reaction>
</comment>
<evidence type="ECO:0000256" key="20">
    <source>
        <dbReference type="ARBA" id="ARBA00047370"/>
    </source>
</evidence>
<evidence type="ECO:0000256" key="15">
    <source>
        <dbReference type="ARBA" id="ARBA00023200"/>
    </source>
</evidence>
<dbReference type="PIRSF" id="PIRSF000830">
    <property type="entry name" value="RNA_pol_ParamyxoV"/>
    <property type="match status" value="1"/>
</dbReference>
<sequence>MERRRCILSKLSHNKVIQLNLDLEKPRPMETTGSEFERDKTFVSFPGQTHLDVAIRDNVSNALYKFLKGDKTWTSEVKIGVRREIKQLTGWDPQVDYSTDHAKAWATLSKLLKQQPDFQTAAPSLSQFMASSDKLLKMQKESLRHFGLAEGDHLNTTLLPEFEWMWHYRHWAETGVRLSAVENMKPSELLWTIDPGTTFFTHTSKSLGTWWLGRFVCLWKPPLSQLTYALTREMFLMMSDLIHQRFIIKLATTIGSRTMPELYPSPLVLEKCWEWGDNLMMRSGNNSFYLLSQWEAIVSGCLLSIQEEQIVDNTAFLNSTIAECEKICHEKDLKVPLKPFITLLQNIGRLSSHHLSQLFGLYRTWGHPIVDLKEGIKKLRSIACVPRPFNYTWIQTITIDTISSICINYRRKKGVYPNLRLEELDDSSYLKICIESNQPIVTSHPHYNDLEWLKIKGEKTFHINDSYSLVDWLSDKALSLSHAELADEIQSHHSVGAGWKRSVLYKWLTSDIGSPQDLLEYIDKYGFPSEEDVVGVYDKERELKVLARFFGLLTLYKRMYVVVTEAMLAHDILPLFPEVTMMDDLTTLMKKIYHNTSSGEADDYWEVTYEVDFEKWNSYMREEETYRMFEFVDELYGFSRVLTRTHEMFSKSTLYLANGVYIPPVEDGRIKEGWGSWTGHLGGIEGLRQKGWTIFSLHVLKRVAKTCGVDFSIMGQGDNQVLRVKYPKSLGLMVAKEKHNLFVKTLEEILGQIGPPNKPSETWASSSCFSYGKFWVVNGVPLCMNLKRLARIFRLSNEGFPTVTSSLSSATANLMSALTSSLENDLCYFMYTTEIQGIIWYGLKYPLINLNQSPLKRNWRQYGPPSSRGDRYSLNVVLKQEDFKHVEQVSSTFLESLCIFPTSLGGYPIMMYGSTLVKGFPDPVTEALSLLKLMLRTNITPDCRRLVLNMLSPVINPYINPSMLIQDPESLNLIKESTVAERIKRHVSDYLGSAEWISNRRVAPILQYSCERQDDLCELLYQMTPLNPRIGNDVISSTVVGRALSIMSRMTKTRTLTLMALQESSVNLQKVLELTDLRTNQGVLFQLFSKEESDTSTDLTLCATLRADNLRKKSWKKPLVGVTTTCNWEAFEVVDLPCKICPDPRGYVLTHIKEGMTSSEKKGGKLGPLVPYMGSRTKEKIARGRETVQGEEGALMMKIANTLRLVGWGIGIDSNFHQLLKKILGTFSDIPSSFYETPEEMVRGTVAHRFLDERTKHGGTIPLLYQMASFIHISTSSLTAYSKGGGNVTLHFQSLMISLITAFSNLMIHQGSRTIGQHLHQVCDTCIIPVSEEMVELPESGAQLNMPRLSPETGYVQFKPSPSSDKIYTESPMKSTPAYQELIYLAGTLIVKSLAPLSYEFADGRRMIVPDTLVPILWGVKIPIQHLLFSVALAWARRITWRLLSRVNLSSDFLTGEIIVRLSRLPEKLFGSLHPFLVPTFQRFSLASPPFFCRTPSESPPSIMEVGRVLKSAIIQAWELISGTSGGLFLQGINPIANLELHPEDHPIFSIQFQEFLKTQSDDALDYLRISKEIVESVSQVNRHQVVTGEELINMFTRQNPELVTKLRTFTPKYSQFFGSVDGLVKELEDIKGSNQEIGITFLTNKVKQVSEKVMLTRENFEEGSTVLSFKTQSPFSPTTPSASGHFFKPLRFHTTSIYKLLSLSATFSTNVQKIACLGDGSGGFSLACCWLFPQASIFYNSLTSLEGIAGHSLTSASPPAFDRRPDLLSRIMNLSSCYERPSDITTEQFRDYLTEHGTSWDLVICDAEGGGWADGAKGLQIMKTIISTRAKHCLVKSYASNLPMLMAQAYAGLSTYQSVTIYRTSWSSIGNTEVYISCKDFLDTAKINWNWKDLTITVPIYVDLKTQESLMRRIKTLDWSTQLTAKDQEDASSTFTQAPDLWGRQTLIQLFPKAVQVFPDDIIKIDHSEPWVRGSAVRTRARFRQTLWTISVKRKCVKRFLIGLVASQWSNHGTLPDLHKWVRNGLFRKWKTSRGWSWIVDLEQLDERDERIANLISPSEIRILYQLGGEFGKIQESKHWANNKWVLMPVWARHKYPVKKQVSSSSNWEEQSEESQTATE</sequence>
<dbReference type="GeneID" id="30853725"/>
<proteinExistence type="inferred from homology"/>
<dbReference type="Pfam" id="PF00946">
    <property type="entry name" value="Mononeg_RNA_pol"/>
    <property type="match status" value="1"/>
</dbReference>
<protein>
    <recommendedName>
        <fullName evidence="22">RNA-directed RNA polymerase L</fullName>
        <shortName evidence="22">Protein L</shortName>
    </recommendedName>
    <alternativeName>
        <fullName evidence="22">Large structural protein</fullName>
    </alternativeName>
    <alternativeName>
        <fullName evidence="22">Replicase</fullName>
    </alternativeName>
    <alternativeName>
        <fullName evidence="22">Transcriptase</fullName>
    </alternativeName>
    <domain>
        <recommendedName>
            <fullName evidence="22">RNA-directed RNA polymerase</fullName>
            <ecNumber evidence="22">2.7.7.48</ecNumber>
        </recommendedName>
    </domain>
    <domain>
        <recommendedName>
            <fullName evidence="22">GTP phosphohydrolase</fullName>
            <ecNumber evidence="22">3.6.1.-</ecNumber>
        </recommendedName>
    </domain>
    <domain>
        <recommendedName>
            <fullName evidence="22">GDP polyribonucleotidyltransferase</fullName>
            <ecNumber evidence="22">2.7.7.88</ecNumber>
        </recommendedName>
        <alternativeName>
            <fullName evidence="22">PRNTase</fullName>
        </alternativeName>
    </domain>
    <domain>
        <recommendedName>
            <fullName evidence="22">mRNA (nucleoside-2'-O-)-methyltransferase</fullName>
            <shortName evidence="22">N1-2'-O-MTase</shortName>
            <ecNumber evidence="22">2.1.1.-</ecNumber>
        </recommendedName>
    </domain>
    <domain>
        <recommendedName>
            <fullName evidence="22">mRNA (guanine-N(7)-)-methyltransferase</fullName>
            <shortName evidence="22">G-N7-MTase</shortName>
        </recommendedName>
    </domain>
</protein>
<evidence type="ECO:0000256" key="2">
    <source>
        <dbReference type="ARBA" id="ARBA00007934"/>
    </source>
</evidence>
<evidence type="ECO:0000256" key="17">
    <source>
        <dbReference type="ARBA" id="ARBA00024494"/>
    </source>
</evidence>
<dbReference type="Pfam" id="PF14314">
    <property type="entry name" value="Methyltrans_Mon_2nd"/>
    <property type="match status" value="1"/>
</dbReference>
<keyword evidence="15 22" id="KW-1035">Host cytoplasm</keyword>
<dbReference type="Pfam" id="PF14318">
    <property type="entry name" value="Mononeg_mRNAcap"/>
    <property type="match status" value="1"/>
</dbReference>
<keyword evidence="13 22" id="KW-0693">Viral RNA replication</keyword>
<comment type="function">
    <text evidence="22">RNA-directed RNA polymerase that catalyzes the transcription of viral mRNAs, their capping and polyadenylation. The template is composed of the viral RNA tightly encapsidated by the nucleoprotein (N). The viral polymerase binds to the genomic RNA at the 3' leader promoter, and transcribes subsequently all viral mRNAs with a decreasing efficiency. The first gene is the most transcribed, and the last the least transcribed. The viral phosphoprotein acts as a processivity factor. Capping is concomitant with initiation of mRNA transcription. Indeed, a GDP polyribonucleotidyl transferase (PRNTase) adds the cap structure when the nascent RNA chain length has reached few nucleotides. Ribose 2'-O methylation of viral mRNA cap precedes and facilitates subsequent guanine-N-7 methylation, both activities being carried by the viral polymerase. Polyadenylation of mRNAs occur by a stuttering mechanism at a slipery stop site present at the end viral genes. After finishing transcription of a mRNA, the polymerase can resume transcription of the downstream gene.</text>
</comment>
<dbReference type="InterPro" id="IPR014023">
    <property type="entry name" value="Mononeg_RNA_pol_cat"/>
</dbReference>
<comment type="similarity">
    <text evidence="2 22">Belongs to the paramyxovirus L protein family.</text>
</comment>
<evidence type="ECO:0000256" key="7">
    <source>
        <dbReference type="ARBA" id="ARBA00022691"/>
    </source>
</evidence>
<keyword evidence="14 22" id="KW-0506">mRNA capping</keyword>
<keyword evidence="8 22" id="KW-0548">Nucleotidyltransferase</keyword>
<dbReference type="GO" id="GO:0004482">
    <property type="term" value="F:mRNA 5'-cap (guanine-N7-)-methyltransferase activity"/>
    <property type="evidence" value="ECO:0007669"/>
    <property type="project" value="InterPro"/>
</dbReference>
<organism evidence="25">
    <name type="scientific">Wenling crustacean virus 10</name>
    <dbReference type="NCBI Taxonomy" id="1923479"/>
    <lineage>
        <taxon>Viruses</taxon>
        <taxon>Riboviria</taxon>
        <taxon>Orthornavirae</taxon>
        <taxon>Negarnaviricota</taxon>
        <taxon>Haploviricotina</taxon>
        <taxon>Monjiviricetes</taxon>
        <taxon>Mononegavirales</taxon>
        <taxon>Rhabdoviridae</taxon>
        <taxon>Deltarhabdovirinae</taxon>
        <taxon>Alphacrustrhavirus</taxon>
        <taxon>Alphacrustrhavirus wenling</taxon>
    </lineage>
</organism>
<evidence type="ECO:0000256" key="14">
    <source>
        <dbReference type="ARBA" id="ARBA00023042"/>
    </source>
</evidence>
<dbReference type="EC" id="3.6.1.-" evidence="22"/>
<evidence type="ECO:0000259" key="23">
    <source>
        <dbReference type="PROSITE" id="PS50526"/>
    </source>
</evidence>